<feature type="domain" description="RNase MRP protein 1 RNA binding" evidence="2">
    <location>
        <begin position="28"/>
        <end position="129"/>
    </location>
</feature>
<dbReference type="Pfam" id="PF20945">
    <property type="entry name" value="RMP1"/>
    <property type="match status" value="1"/>
</dbReference>
<keyword evidence="4" id="KW-1185">Reference proteome</keyword>
<dbReference type="AlphaFoldDB" id="A0A9C7PXN5"/>
<dbReference type="GO" id="GO:0042134">
    <property type="term" value="F:rRNA primary transcript binding"/>
    <property type="evidence" value="ECO:0007669"/>
    <property type="project" value="InterPro"/>
</dbReference>
<dbReference type="InterPro" id="IPR047204">
    <property type="entry name" value="RMP1_RBD"/>
</dbReference>
<evidence type="ECO:0000256" key="1">
    <source>
        <dbReference type="SAM" id="Phobius"/>
    </source>
</evidence>
<comment type="caution">
    <text evidence="3">The sequence shown here is derived from an EMBL/GenBank/DDBJ whole genome shotgun (WGS) entry which is preliminary data.</text>
</comment>
<dbReference type="OrthoDB" id="114080at2759"/>
<reference evidence="3" key="2">
    <citation type="submission" date="2022-01" db="EMBL/GenBank/DDBJ databases">
        <authorList>
            <person name="Hirooka S."/>
            <person name="Miyagishima S.Y."/>
        </authorList>
    </citation>
    <scope>NUCLEOTIDE SEQUENCE</scope>
    <source>
        <strain evidence="3">NBRC 102759</strain>
    </source>
</reference>
<dbReference type="EMBL" id="BQMJ01000027">
    <property type="protein sequence ID" value="GJQ11761.1"/>
    <property type="molecule type" value="Genomic_DNA"/>
</dbReference>
<keyword evidence="1" id="KW-1133">Transmembrane helix</keyword>
<proteinExistence type="predicted"/>
<accession>A0A9C7PXN5</accession>
<sequence>MEEVSDIVRNLQKLLIHPQLELELFIFQKMLYRNKNQHRKSLYFKQLAKCYRLLRRNWKHRCFENLRNWKNSNLLLSEILTGEEVQQLLTTFESKVLPLIFRAANTLFSVFSQTHFMALSLTMLSILARIWIILSRLVKLLRLLYLYCPPNSDTRTTTRKKGKRKRVVSTLETKPNTKNSLMDRITLTNEEQQSTNQVQDCEIDEIFSVLEK</sequence>
<evidence type="ECO:0000313" key="4">
    <source>
        <dbReference type="Proteomes" id="UP001061958"/>
    </source>
</evidence>
<keyword evidence="1" id="KW-0812">Transmembrane</keyword>
<gene>
    <name evidence="3" type="ORF">GpartN1_g3552.t1</name>
</gene>
<dbReference type="GO" id="GO:0000172">
    <property type="term" value="C:ribonuclease MRP complex"/>
    <property type="evidence" value="ECO:0007669"/>
    <property type="project" value="InterPro"/>
</dbReference>
<keyword evidence="1" id="KW-0472">Membrane</keyword>
<reference evidence="3" key="1">
    <citation type="journal article" date="2022" name="Proc. Natl. Acad. Sci. U.S.A.">
        <title>Life cycle and functional genomics of the unicellular red alga Galdieria for elucidating algal and plant evolution and industrial use.</title>
        <authorList>
            <person name="Hirooka S."/>
            <person name="Itabashi T."/>
            <person name="Ichinose T.M."/>
            <person name="Onuma R."/>
            <person name="Fujiwara T."/>
            <person name="Yamashita S."/>
            <person name="Jong L.W."/>
            <person name="Tomita R."/>
            <person name="Iwane A.H."/>
            <person name="Miyagishima S.Y."/>
        </authorList>
    </citation>
    <scope>NUCLEOTIDE SEQUENCE</scope>
    <source>
        <strain evidence="3">NBRC 102759</strain>
    </source>
</reference>
<organism evidence="3 4">
    <name type="scientific">Galdieria partita</name>
    <dbReference type="NCBI Taxonomy" id="83374"/>
    <lineage>
        <taxon>Eukaryota</taxon>
        <taxon>Rhodophyta</taxon>
        <taxon>Bangiophyceae</taxon>
        <taxon>Galdieriales</taxon>
        <taxon>Galdieriaceae</taxon>
        <taxon>Galdieria</taxon>
    </lineage>
</organism>
<protein>
    <recommendedName>
        <fullName evidence="2">RNase MRP protein 1 RNA binding domain-containing protein</fullName>
    </recommendedName>
</protein>
<dbReference type="Proteomes" id="UP001061958">
    <property type="component" value="Unassembled WGS sequence"/>
</dbReference>
<feature type="transmembrane region" description="Helical" evidence="1">
    <location>
        <begin position="116"/>
        <end position="134"/>
    </location>
</feature>
<evidence type="ECO:0000259" key="2">
    <source>
        <dbReference type="Pfam" id="PF20945"/>
    </source>
</evidence>
<name>A0A9C7PXN5_9RHOD</name>
<evidence type="ECO:0000313" key="3">
    <source>
        <dbReference type="EMBL" id="GJQ11761.1"/>
    </source>
</evidence>